<gene>
    <name evidence="2" type="ORF">CUS_6862</name>
</gene>
<reference evidence="2 3" key="1">
    <citation type="submission" date="2011-02" db="EMBL/GenBank/DDBJ databases">
        <authorList>
            <person name="Nelson K.E."/>
            <person name="Sutton G."/>
            <person name="Torralba M."/>
            <person name="Durkin S."/>
            <person name="Harkins D."/>
            <person name="Montgomery R."/>
            <person name="Ziemer C."/>
            <person name="Klaassens E."/>
            <person name="Ocuiv P."/>
            <person name="Morrison M."/>
        </authorList>
    </citation>
    <scope>NUCLEOTIDE SEQUENCE [LARGE SCALE GENOMIC DNA]</scope>
    <source>
        <strain evidence="2 3">8</strain>
    </source>
</reference>
<feature type="transmembrane region" description="Helical" evidence="1">
    <location>
        <begin position="293"/>
        <end position="319"/>
    </location>
</feature>
<comment type="caution">
    <text evidence="2">The sequence shown here is derived from an EMBL/GenBank/DDBJ whole genome shotgun (WGS) entry which is preliminary data.</text>
</comment>
<keyword evidence="3" id="KW-1185">Reference proteome</keyword>
<keyword evidence="1" id="KW-0812">Transmembrane</keyword>
<name>E9SC45_RUMAL</name>
<accession>E9SC45</accession>
<feature type="transmembrane region" description="Helical" evidence="1">
    <location>
        <begin position="339"/>
        <end position="364"/>
    </location>
</feature>
<dbReference type="EMBL" id="ADKM02000075">
    <property type="protein sequence ID" value="EGC03153.1"/>
    <property type="molecule type" value="Genomic_DNA"/>
</dbReference>
<feature type="transmembrane region" description="Helical" evidence="1">
    <location>
        <begin position="21"/>
        <end position="45"/>
    </location>
</feature>
<evidence type="ECO:0000256" key="1">
    <source>
        <dbReference type="SAM" id="Phobius"/>
    </source>
</evidence>
<dbReference type="AlphaFoldDB" id="E9SC45"/>
<feature type="transmembrane region" description="Helical" evidence="1">
    <location>
        <begin position="384"/>
        <end position="409"/>
    </location>
</feature>
<evidence type="ECO:0000313" key="2">
    <source>
        <dbReference type="EMBL" id="EGC03153.1"/>
    </source>
</evidence>
<proteinExistence type="predicted"/>
<dbReference type="Proteomes" id="UP000004259">
    <property type="component" value="Unassembled WGS sequence"/>
</dbReference>
<organism evidence="2 3">
    <name type="scientific">Ruminococcus albus 8</name>
    <dbReference type="NCBI Taxonomy" id="246199"/>
    <lineage>
        <taxon>Bacteria</taxon>
        <taxon>Bacillati</taxon>
        <taxon>Bacillota</taxon>
        <taxon>Clostridia</taxon>
        <taxon>Eubacteriales</taxon>
        <taxon>Oscillospiraceae</taxon>
        <taxon>Ruminococcus</taxon>
    </lineage>
</organism>
<keyword evidence="1" id="KW-0472">Membrane</keyword>
<protein>
    <submittedName>
        <fullName evidence="2">Efflux ABC transporter, permease protein</fullName>
    </submittedName>
</protein>
<dbReference type="RefSeq" id="WP_002849291.1">
    <property type="nucleotide sequence ID" value="NZ_ADKM02000075.1"/>
</dbReference>
<dbReference type="STRING" id="246199.CUS_6862"/>
<evidence type="ECO:0000313" key="3">
    <source>
        <dbReference type="Proteomes" id="UP000004259"/>
    </source>
</evidence>
<keyword evidence="1" id="KW-1133">Transmembrane helix</keyword>
<sequence>MKRDILFFWRMSRLCRFPLKVSIQLFMGTLISAFVLMCVFAYSIFLDTELKKAINGIDGKPYVYCERDEIHDLEEIKEYCDKNESISGFSCEYSGFVAEYSMSKALLWKDMLDYTESSIKIDGAEYSFDDSDKNIDMIYQSALYSIAALYYDLDNYCEEIFPGKLVAGRYPEAEKEIMVTTQFLKLYGVDVSDPKVFIDKRFIINGKYMAGTKIVGVIEYEDKYPGEGIIIPTRNRLLLSQGQYYIYLKNYDIDISNKIEDDITKLTGADCYTSRAIYNYNNLIKQQTFMNKMISIAAVLVTAAAILNMIAQISFCITIKRRSVAIMMSMGMSFGEMHFIYQLNFLKLLFVSMGIAAAGSYFLVTRIIRGALYDLGRGSQINSTQILVTIGITIAVLLILSELLMAVIFTNTLKRSSEADCLRV</sequence>